<keyword evidence="2" id="KW-0472">Membrane</keyword>
<proteinExistence type="predicted"/>
<evidence type="ECO:0000256" key="2">
    <source>
        <dbReference type="SAM" id="Phobius"/>
    </source>
</evidence>
<feature type="transmembrane region" description="Helical" evidence="2">
    <location>
        <begin position="46"/>
        <end position="67"/>
    </location>
</feature>
<accession>A0A7W9TES4</accession>
<evidence type="ECO:0000256" key="1">
    <source>
        <dbReference type="SAM" id="MobiDB-lite"/>
    </source>
</evidence>
<evidence type="ECO:0000313" key="4">
    <source>
        <dbReference type="Proteomes" id="UP000591537"/>
    </source>
</evidence>
<gene>
    <name evidence="3" type="ORF">HNR57_005316</name>
</gene>
<feature type="transmembrane region" description="Helical" evidence="2">
    <location>
        <begin position="20"/>
        <end position="40"/>
    </location>
</feature>
<sequence>MFDTVGGMERSLRAARVATYVYFVLYGTLLGTWVVQIPAIEERVGISHAALGGLLVVLGLGAACPAASRSCSVRPGTPIPPPPGPTSPASPGWAMSACSPGLPSSAG</sequence>
<name>A0A7W9TES4_9ACTN</name>
<organism evidence="3 4">
    <name type="scientific">Streptomyces paradoxus</name>
    <dbReference type="NCBI Taxonomy" id="66375"/>
    <lineage>
        <taxon>Bacteria</taxon>
        <taxon>Bacillati</taxon>
        <taxon>Actinomycetota</taxon>
        <taxon>Actinomycetes</taxon>
        <taxon>Kitasatosporales</taxon>
        <taxon>Streptomycetaceae</taxon>
        <taxon>Streptomyces</taxon>
    </lineage>
</organism>
<keyword evidence="2" id="KW-0812">Transmembrane</keyword>
<keyword evidence="4" id="KW-1185">Reference proteome</keyword>
<keyword evidence="2" id="KW-1133">Transmembrane helix</keyword>
<feature type="compositionally biased region" description="Pro residues" evidence="1">
    <location>
        <begin position="77"/>
        <end position="88"/>
    </location>
</feature>
<feature type="region of interest" description="Disordered" evidence="1">
    <location>
        <begin position="71"/>
        <end position="107"/>
    </location>
</feature>
<comment type="caution">
    <text evidence="3">The sequence shown here is derived from an EMBL/GenBank/DDBJ whole genome shotgun (WGS) entry which is preliminary data.</text>
</comment>
<dbReference type="Proteomes" id="UP000591537">
    <property type="component" value="Unassembled WGS sequence"/>
</dbReference>
<protein>
    <submittedName>
        <fullName evidence="3">Uncharacterized protein</fullName>
    </submittedName>
</protein>
<dbReference type="EMBL" id="JACHGV010000008">
    <property type="protein sequence ID" value="MBB6079373.1"/>
    <property type="molecule type" value="Genomic_DNA"/>
</dbReference>
<evidence type="ECO:0000313" key="3">
    <source>
        <dbReference type="EMBL" id="MBB6079373.1"/>
    </source>
</evidence>
<reference evidence="3 4" key="1">
    <citation type="submission" date="2020-08" db="EMBL/GenBank/DDBJ databases">
        <title>Genomic Encyclopedia of Type Strains, Phase IV (KMG-IV): sequencing the most valuable type-strain genomes for metagenomic binning, comparative biology and taxonomic classification.</title>
        <authorList>
            <person name="Goeker M."/>
        </authorList>
    </citation>
    <scope>NUCLEOTIDE SEQUENCE [LARGE SCALE GENOMIC DNA]</scope>
    <source>
        <strain evidence="3 4">DSM 43350</strain>
    </source>
</reference>
<dbReference type="AlphaFoldDB" id="A0A7W9TES4"/>